<protein>
    <submittedName>
        <fullName evidence="1">RNA-binding protein</fullName>
    </submittedName>
</protein>
<name>A0A2G6MQW5_9BACT</name>
<dbReference type="Pfam" id="PF05258">
    <property type="entry name" value="DciA"/>
    <property type="match status" value="1"/>
</dbReference>
<dbReference type="PANTHER" id="PTHR36456">
    <property type="entry name" value="UPF0232 PROTEIN SCO3875"/>
    <property type="match status" value="1"/>
</dbReference>
<gene>
    <name evidence="1" type="ORF">CSA25_05775</name>
</gene>
<dbReference type="AlphaFoldDB" id="A0A2G6MQW5"/>
<evidence type="ECO:0000313" key="1">
    <source>
        <dbReference type="EMBL" id="PIE62332.1"/>
    </source>
</evidence>
<dbReference type="Proteomes" id="UP000231203">
    <property type="component" value="Unassembled WGS sequence"/>
</dbReference>
<accession>A0A2G6MQW5</accession>
<sequence>MNKKTDTNHLTHISDILSKVLSKYIPPQQTEITQIWEIWELALGTSIAQNAKPDTFTNGQLKVIVSSSAWIHQLKFLEKDMMANLNARLNTPLITHIGFKIGRIHY</sequence>
<evidence type="ECO:0000313" key="2">
    <source>
        <dbReference type="Proteomes" id="UP000231203"/>
    </source>
</evidence>
<comment type="caution">
    <text evidence="1">The sequence shown here is derived from an EMBL/GenBank/DDBJ whole genome shotgun (WGS) entry which is preliminary data.</text>
</comment>
<reference evidence="1 2" key="1">
    <citation type="submission" date="2017-10" db="EMBL/GenBank/DDBJ databases">
        <title>Novel microbial diversity and functional potential in the marine mammal oral microbiome.</title>
        <authorList>
            <person name="Dudek N.K."/>
            <person name="Sun C.L."/>
            <person name="Burstein D."/>
            <person name="Kantor R.S."/>
            <person name="Aliaga Goltsman D.S."/>
            <person name="Bik E.M."/>
            <person name="Thomas B.C."/>
            <person name="Banfield J.F."/>
            <person name="Relman D.A."/>
        </authorList>
    </citation>
    <scope>NUCLEOTIDE SEQUENCE [LARGE SCALE GENOMIC DNA]</scope>
    <source>
        <strain evidence="1">DOLJORAL78_47_202</strain>
    </source>
</reference>
<proteinExistence type="predicted"/>
<dbReference type="InterPro" id="IPR007922">
    <property type="entry name" value="DciA-like"/>
</dbReference>
<organism evidence="1 2">
    <name type="scientific">Desulfobacter postgatei</name>
    <dbReference type="NCBI Taxonomy" id="2293"/>
    <lineage>
        <taxon>Bacteria</taxon>
        <taxon>Pseudomonadati</taxon>
        <taxon>Thermodesulfobacteriota</taxon>
        <taxon>Desulfobacteria</taxon>
        <taxon>Desulfobacterales</taxon>
        <taxon>Desulfobacteraceae</taxon>
        <taxon>Desulfobacter</taxon>
    </lineage>
</organism>
<dbReference type="EMBL" id="PDTI01000051">
    <property type="protein sequence ID" value="PIE62332.1"/>
    <property type="molecule type" value="Genomic_DNA"/>
</dbReference>
<dbReference type="PANTHER" id="PTHR36456:SF1">
    <property type="entry name" value="UPF0232 PROTEIN SCO3875"/>
    <property type="match status" value="1"/>
</dbReference>